<dbReference type="Pfam" id="PF10541">
    <property type="entry name" value="KASH"/>
    <property type="match status" value="1"/>
</dbReference>
<dbReference type="PANTHER" id="PTHR14514">
    <property type="entry name" value="PKA ANCHORING PROTEIN"/>
    <property type="match status" value="1"/>
</dbReference>
<reference evidence="13" key="1">
    <citation type="submission" date="2025-08" db="UniProtKB">
        <authorList>
            <consortium name="Ensembl"/>
        </authorList>
    </citation>
    <scope>IDENTIFICATION</scope>
</reference>
<evidence type="ECO:0000256" key="11">
    <source>
        <dbReference type="SAM" id="MobiDB-lite"/>
    </source>
</evidence>
<dbReference type="Proteomes" id="UP000694404">
    <property type="component" value="Unplaced"/>
</dbReference>
<accession>A0A8C0H0Y4</accession>
<dbReference type="InterPro" id="IPR018159">
    <property type="entry name" value="Spectrin/alpha-actinin"/>
</dbReference>
<feature type="region of interest" description="Disordered" evidence="11">
    <location>
        <begin position="364"/>
        <end position="393"/>
    </location>
</feature>
<organism evidence="13 14">
    <name type="scientific">Chelonoidis abingdonii</name>
    <name type="common">Abingdon island giant tortoise</name>
    <name type="synonym">Testudo abingdonii</name>
    <dbReference type="NCBI Taxonomy" id="106734"/>
    <lineage>
        <taxon>Eukaryota</taxon>
        <taxon>Metazoa</taxon>
        <taxon>Chordata</taxon>
        <taxon>Craniata</taxon>
        <taxon>Vertebrata</taxon>
        <taxon>Euteleostomi</taxon>
        <taxon>Archelosauria</taxon>
        <taxon>Testudinata</taxon>
        <taxon>Testudines</taxon>
        <taxon>Cryptodira</taxon>
        <taxon>Durocryptodira</taxon>
        <taxon>Testudinoidea</taxon>
        <taxon>Testudinidae</taxon>
        <taxon>Chelonoidis</taxon>
    </lineage>
</organism>
<keyword evidence="6 9" id="KW-0472">Membrane</keyword>
<dbReference type="CDD" id="cd00176">
    <property type="entry name" value="SPEC"/>
    <property type="match status" value="3"/>
</dbReference>
<evidence type="ECO:0000256" key="9">
    <source>
        <dbReference type="PROSITE-ProRule" id="PRU00385"/>
    </source>
</evidence>
<dbReference type="InterPro" id="IPR012315">
    <property type="entry name" value="KASH"/>
</dbReference>
<dbReference type="GO" id="GO:0005640">
    <property type="term" value="C:nuclear outer membrane"/>
    <property type="evidence" value="ECO:0007669"/>
    <property type="project" value="UniProtKB-SubCell"/>
</dbReference>
<evidence type="ECO:0000313" key="14">
    <source>
        <dbReference type="Proteomes" id="UP000694404"/>
    </source>
</evidence>
<evidence type="ECO:0000256" key="6">
    <source>
        <dbReference type="ARBA" id="ARBA00023136"/>
    </source>
</evidence>
<sequence length="902" mass="104030">MVVSIVGSANTASMLNVFITTCFLSNIPRLKKLEGTFAVTQTLDKNMSTLRTWLARIEAELSKPVVYDICDDQEIQKRLAEQQDLQRDIEQHSEGVESVFNICEKLLSDSDACANETECDSIQQTTRSLDRRWRNICSMSMERRMKIEETWRLWQKFLDDYSRFEDWLKSAERTAAYPNSSEVLYINAKEELKKFEAFQRQIHERLTQLELINKQYRRLARENRTDSASKLKQMVHEGNQRWDNLQKRVAAILRRLKYFTNQRDEFEATRESILVWLTEMDLQLTNVEHFSESNFDDKMRQLNGFQQEITLNTNKIDQLIVFGEQLIQKSEPLDAILIEDELEELHRYCQEVFGRVSRFHQRLTSRHPGIEDDKDTSENETDAEDSREMQNDPWHKKAINEVPSSQQSLCHLVSPAPAHERSGCETPVSVDSIPLEWDHTGDVGGNSSHEDEEEGAYYSRWRSPAAPLLSVTLKNYTLPPFIQMCMQLEGSRAFTVKPLVSVSSGSTDSVKEVSAILSDEEPQNEQGVIERWELIQAQDLRNKLRMKQNLQQWRQLNSDLSDITAWLDKTEEELEELQKAKPATIMHTMEQRIKKLKEMLKAFDNYKALVFSVNQSSKDFQQTDSTESKELQNRVRQVNLRWEKVSHSMDNWRRGLQQTLMQCQDFHELSQKLLLGLASAESRRHNAQFTDQNADPHTILECQKELMQLEKELLEQQLQVNALQEISTYLLVESDGEDYIEANEKIHVIGKKLKQLLEQVSHDLKTSQGNVVSQGRLRAPAGDEGFGVQDQGWGRRLGLTSRSSWKQRHVAPRGRCSQTALHAAPSTGVAPAAPIGHSSLPTGSFFYRVLRAALPLQFLFLLLLLLACMIPSSEEDYSCTQVNNFARSFYPMLRYTNGPPPT</sequence>
<reference evidence="13" key="2">
    <citation type="submission" date="2025-09" db="UniProtKB">
        <authorList>
            <consortium name="Ensembl"/>
        </authorList>
    </citation>
    <scope>IDENTIFICATION</scope>
</reference>
<name>A0A8C0H0Y4_CHEAB</name>
<feature type="topological domain" description="Cytoplasmic" evidence="9">
    <location>
        <begin position="1"/>
        <end position="851"/>
    </location>
</feature>
<proteinExistence type="inferred from homology"/>
<evidence type="ECO:0000256" key="3">
    <source>
        <dbReference type="ARBA" id="ARBA00022692"/>
    </source>
</evidence>
<keyword evidence="3 9" id="KW-0812">Transmembrane</keyword>
<keyword evidence="2" id="KW-0597">Phosphoprotein</keyword>
<evidence type="ECO:0000256" key="5">
    <source>
        <dbReference type="ARBA" id="ARBA00022989"/>
    </source>
</evidence>
<keyword evidence="4" id="KW-0677">Repeat</keyword>
<keyword evidence="10" id="KW-0175">Coiled coil</keyword>
<dbReference type="InterPro" id="IPR056887">
    <property type="entry name" value="SYNE1/2_dom"/>
</dbReference>
<dbReference type="SMART" id="SM01249">
    <property type="entry name" value="KASH"/>
    <property type="match status" value="1"/>
</dbReference>
<dbReference type="SUPFAM" id="SSF46966">
    <property type="entry name" value="Spectrin repeat"/>
    <property type="match status" value="4"/>
</dbReference>
<protein>
    <recommendedName>
        <fullName evidence="12">KASH domain-containing protein</fullName>
    </recommendedName>
</protein>
<evidence type="ECO:0000259" key="12">
    <source>
        <dbReference type="PROSITE" id="PS51049"/>
    </source>
</evidence>
<evidence type="ECO:0000256" key="2">
    <source>
        <dbReference type="ARBA" id="ARBA00022553"/>
    </source>
</evidence>
<dbReference type="FunFam" id="1.20.58.60:FF:000394">
    <property type="entry name" value="Nesprin-2"/>
    <property type="match status" value="1"/>
</dbReference>
<dbReference type="GeneTree" id="ENSGT00940000154656"/>
<keyword evidence="7" id="KW-0539">Nucleus</keyword>
<keyword evidence="14" id="KW-1185">Reference proteome</keyword>
<dbReference type="SMART" id="SM00150">
    <property type="entry name" value="SPEC"/>
    <property type="match status" value="4"/>
</dbReference>
<feature type="coiled-coil region" evidence="10">
    <location>
        <begin position="697"/>
        <end position="726"/>
    </location>
</feature>
<evidence type="ECO:0000313" key="13">
    <source>
        <dbReference type="Ensembl" id="ENSCABP00000015324.1"/>
    </source>
</evidence>
<evidence type="ECO:0000256" key="7">
    <source>
        <dbReference type="ARBA" id="ARBA00023242"/>
    </source>
</evidence>
<feature type="compositionally biased region" description="Acidic residues" evidence="11">
    <location>
        <begin position="372"/>
        <end position="383"/>
    </location>
</feature>
<evidence type="ECO:0000256" key="4">
    <source>
        <dbReference type="ARBA" id="ARBA00022737"/>
    </source>
</evidence>
<comment type="similarity">
    <text evidence="1">Belongs to the nesprin family.</text>
</comment>
<dbReference type="Pfam" id="PF25035">
    <property type="entry name" value="SYNE1"/>
    <property type="match status" value="1"/>
</dbReference>
<evidence type="ECO:0000256" key="1">
    <source>
        <dbReference type="ARBA" id="ARBA00008619"/>
    </source>
</evidence>
<dbReference type="InterPro" id="IPR002017">
    <property type="entry name" value="Spectrin_repeat"/>
</dbReference>
<evidence type="ECO:0000256" key="8">
    <source>
        <dbReference type="ARBA" id="ARBA00046312"/>
    </source>
</evidence>
<comment type="subcellular location">
    <subcellularLocation>
        <location evidence="8">Nucleus outer membrane</location>
        <topology evidence="8">Single-pass type IV membrane protein</topology>
    </subcellularLocation>
</comment>
<dbReference type="PANTHER" id="PTHR14514:SF4">
    <property type="entry name" value="NESPRIN-2"/>
    <property type="match status" value="1"/>
</dbReference>
<keyword evidence="5" id="KW-1133">Transmembrane helix</keyword>
<evidence type="ECO:0000256" key="10">
    <source>
        <dbReference type="SAM" id="Coils"/>
    </source>
</evidence>
<dbReference type="FunFam" id="1.20.58.60:FF:000157">
    <property type="entry name" value="Nesprin-1 isoform 1"/>
    <property type="match status" value="1"/>
</dbReference>
<feature type="domain" description="KASH" evidence="12">
    <location>
        <begin position="843"/>
        <end position="902"/>
    </location>
</feature>
<dbReference type="Gene3D" id="1.20.58.60">
    <property type="match status" value="4"/>
</dbReference>
<feature type="topological domain" description="Perinuclear space" evidence="9">
    <location>
        <begin position="873"/>
        <end position="902"/>
    </location>
</feature>
<dbReference type="OMA" id="QVMCHLL"/>
<dbReference type="Ensembl" id="ENSCABT00000016790.1">
    <property type="protein sequence ID" value="ENSCABP00000015324.1"/>
    <property type="gene ID" value="ENSCABG00000011425.1"/>
</dbReference>
<feature type="compositionally biased region" description="Basic and acidic residues" evidence="11">
    <location>
        <begin position="384"/>
        <end position="393"/>
    </location>
</feature>
<dbReference type="PROSITE" id="PS51049">
    <property type="entry name" value="KASH"/>
    <property type="match status" value="1"/>
</dbReference>
<dbReference type="AlphaFoldDB" id="A0A8C0H0Y4"/>
<dbReference type="Pfam" id="PF00435">
    <property type="entry name" value="Spectrin"/>
    <property type="match status" value="3"/>
</dbReference>